<feature type="binding site" evidence="2">
    <location>
        <position position="60"/>
    </location>
    <ligand>
        <name>Fe cation</name>
        <dbReference type="ChEBI" id="CHEBI:24875"/>
    </ligand>
</feature>
<dbReference type="InterPro" id="IPR011051">
    <property type="entry name" value="RmlC_Cupin_sf"/>
</dbReference>
<dbReference type="PANTHER" id="PTHR13903">
    <property type="entry name" value="PIRIN-RELATED"/>
    <property type="match status" value="1"/>
</dbReference>
<dbReference type="InterPro" id="IPR008778">
    <property type="entry name" value="Pirin_C_dom"/>
</dbReference>
<organism evidence="6 7">
    <name type="scientific">Desulfobotulus alkaliphilus</name>
    <dbReference type="NCBI Taxonomy" id="622671"/>
    <lineage>
        <taxon>Bacteria</taxon>
        <taxon>Pseudomonadati</taxon>
        <taxon>Thermodesulfobacteriota</taxon>
        <taxon>Desulfobacteria</taxon>
        <taxon>Desulfobacterales</taxon>
        <taxon>Desulfobacteraceae</taxon>
        <taxon>Desulfobotulus</taxon>
    </lineage>
</organism>
<evidence type="ECO:0000313" key="6">
    <source>
        <dbReference type="EMBL" id="TWI75296.1"/>
    </source>
</evidence>
<evidence type="ECO:0000256" key="1">
    <source>
        <dbReference type="ARBA" id="ARBA00008416"/>
    </source>
</evidence>
<dbReference type="CDD" id="cd02247">
    <property type="entry name" value="cupin_pirin_C"/>
    <property type="match status" value="1"/>
</dbReference>
<protein>
    <recommendedName>
        <fullName evidence="8">Pirin family protein</fullName>
    </recommendedName>
</protein>
<comment type="cofactor">
    <cofactor evidence="2">
        <name>Fe cation</name>
        <dbReference type="ChEBI" id="CHEBI:24875"/>
    </cofactor>
    <text evidence="2">Binds 1 Fe cation per subunit.</text>
</comment>
<accession>A0A562S419</accession>
<dbReference type="GO" id="GO:0046872">
    <property type="term" value="F:metal ion binding"/>
    <property type="evidence" value="ECO:0007669"/>
    <property type="project" value="UniProtKB-KW"/>
</dbReference>
<evidence type="ECO:0000259" key="5">
    <source>
        <dbReference type="Pfam" id="PF05726"/>
    </source>
</evidence>
<dbReference type="RefSeq" id="WP_144682467.1">
    <property type="nucleotide sequence ID" value="NZ_VLLC01000004.1"/>
</dbReference>
<evidence type="ECO:0000256" key="2">
    <source>
        <dbReference type="PIRSR" id="PIRSR006232-1"/>
    </source>
</evidence>
<sequence>METYRRIREVVKGEETRDGAGVRLVRLFNCRTAESFDPFLMMDAFDNSRPEDYIKGFPWHPHRGIETITYLIEGKVEHGDSLGNKGQILDGDCQWMTAGSGIIHQEMPQPPGRMLGVQIWLNLPADKKMAAPAYGDIRSDAIPFIREEGCDIRLIAGSYRGVQGAFEGRYIKPLFMDVSLAPDTAWELPTEAGHTLYTYIFYGEGRFDDEHPAMGEKNALLFGPGSRIRVEAGDAPLRFILLSAPPLNEDVACGGPIVMNTREEVTQAYKELDEGTFIRHPKP</sequence>
<gene>
    <name evidence="6" type="ORF">LZ24_00747</name>
</gene>
<evidence type="ECO:0000259" key="4">
    <source>
        <dbReference type="Pfam" id="PF02678"/>
    </source>
</evidence>
<dbReference type="InterPro" id="IPR014710">
    <property type="entry name" value="RmlC-like_jellyroll"/>
</dbReference>
<comment type="similarity">
    <text evidence="1 3">Belongs to the pirin family.</text>
</comment>
<evidence type="ECO:0008006" key="8">
    <source>
        <dbReference type="Google" id="ProtNLM"/>
    </source>
</evidence>
<dbReference type="InterPro" id="IPR003829">
    <property type="entry name" value="Pirin_N_dom"/>
</dbReference>
<keyword evidence="2" id="KW-0479">Metal-binding</keyword>
<evidence type="ECO:0000256" key="3">
    <source>
        <dbReference type="RuleBase" id="RU003457"/>
    </source>
</evidence>
<feature type="binding site" evidence="2">
    <location>
        <position position="106"/>
    </location>
    <ligand>
        <name>Fe cation</name>
        <dbReference type="ChEBI" id="CHEBI:24875"/>
    </ligand>
</feature>
<keyword evidence="7" id="KW-1185">Reference proteome</keyword>
<feature type="domain" description="Pirin C-terminal" evidence="5">
    <location>
        <begin position="176"/>
        <end position="277"/>
    </location>
</feature>
<dbReference type="PANTHER" id="PTHR13903:SF8">
    <property type="entry name" value="PIRIN"/>
    <property type="match status" value="1"/>
</dbReference>
<dbReference type="Pfam" id="PF02678">
    <property type="entry name" value="Pirin"/>
    <property type="match status" value="1"/>
</dbReference>
<dbReference type="InterPro" id="IPR012093">
    <property type="entry name" value="Pirin"/>
</dbReference>
<proteinExistence type="inferred from homology"/>
<comment type="caution">
    <text evidence="6">The sequence shown here is derived from an EMBL/GenBank/DDBJ whole genome shotgun (WGS) entry which is preliminary data.</text>
</comment>
<feature type="binding site" evidence="2">
    <location>
        <position position="104"/>
    </location>
    <ligand>
        <name>Fe cation</name>
        <dbReference type="ChEBI" id="CHEBI:24875"/>
    </ligand>
</feature>
<dbReference type="Gene3D" id="2.60.120.10">
    <property type="entry name" value="Jelly Rolls"/>
    <property type="match status" value="2"/>
</dbReference>
<evidence type="ECO:0000313" key="7">
    <source>
        <dbReference type="Proteomes" id="UP000318307"/>
    </source>
</evidence>
<dbReference type="PIRSF" id="PIRSF006232">
    <property type="entry name" value="Pirin"/>
    <property type="match status" value="1"/>
</dbReference>
<feature type="domain" description="Pirin N-terminal" evidence="4">
    <location>
        <begin position="31"/>
        <end position="121"/>
    </location>
</feature>
<name>A0A562S419_9BACT</name>
<dbReference type="AlphaFoldDB" id="A0A562S419"/>
<reference evidence="6 7" key="1">
    <citation type="submission" date="2019-07" db="EMBL/GenBank/DDBJ databases">
        <title>Genome sequencing of 100 strains of the haloalkaliphilic chemolithoautotrophic sulfur-oxidizing bacterium Thioalkalivibrio.</title>
        <authorList>
            <person name="Muyzer G."/>
        </authorList>
    </citation>
    <scope>NUCLEOTIDE SEQUENCE [LARGE SCALE GENOMIC DNA]</scope>
    <source>
        <strain evidence="6 7">ASO4-4</strain>
    </source>
</reference>
<dbReference type="Pfam" id="PF05726">
    <property type="entry name" value="Pirin_C"/>
    <property type="match status" value="1"/>
</dbReference>
<dbReference type="CDD" id="cd02909">
    <property type="entry name" value="cupin_pirin_N"/>
    <property type="match status" value="1"/>
</dbReference>
<feature type="binding site" evidence="2">
    <location>
        <position position="62"/>
    </location>
    <ligand>
        <name>Fe cation</name>
        <dbReference type="ChEBI" id="CHEBI:24875"/>
    </ligand>
</feature>
<dbReference type="Proteomes" id="UP000318307">
    <property type="component" value="Unassembled WGS sequence"/>
</dbReference>
<dbReference type="OrthoDB" id="9780903at2"/>
<dbReference type="EMBL" id="VLLC01000004">
    <property type="protein sequence ID" value="TWI75296.1"/>
    <property type="molecule type" value="Genomic_DNA"/>
</dbReference>
<dbReference type="SUPFAM" id="SSF51182">
    <property type="entry name" value="RmlC-like cupins"/>
    <property type="match status" value="1"/>
</dbReference>
<keyword evidence="2" id="KW-0408">Iron</keyword>